<feature type="transmembrane region" description="Helical" evidence="1">
    <location>
        <begin position="46"/>
        <end position="67"/>
    </location>
</feature>
<evidence type="ECO:0000256" key="1">
    <source>
        <dbReference type="SAM" id="Phobius"/>
    </source>
</evidence>
<accession>A0ABM1MRE3</accession>
<dbReference type="InterPro" id="IPR045034">
    <property type="entry name" value="O-acyltransferase_WSD1-like"/>
</dbReference>
<dbReference type="PANTHER" id="PTHR31650:SF1">
    <property type="entry name" value="WAX ESTER SYNTHASE_DIACYLGLYCEROL ACYLTRANSFERASE 4-RELATED"/>
    <property type="match status" value="1"/>
</dbReference>
<name>A0ABM1MRE3_NICVS</name>
<dbReference type="GeneID" id="108563080"/>
<sequence length="505" mass="58036">MEKVKIRVLNLLYGHAKIVLYLYALTKYYLDKHKLCPAFIKTEPCLYVLTAIFLCFTHAVFLVFRIYRFFVHVLLTCKLGSDFCQIFDGTDTVFMVDTPESPAHVTVLFQMESEENGNQFYTMMSEGMFAIFSKIEKLTWSKNMFMGYWYYKKLTTFRLTDFVSQLKCSNLSELQTEISTLSTKEFPFGNTALWAISIGSKRLEDGTFPIVFRFHHCFGDAVTLFNILNKEFNNNKIIVKKEQVLRGFDRRDNFITAFPILDPGDGGIFCSEAIGGNKTLVWYTEKEAKLLQCIKSVKKSLKVNFIDVILTAVLASMEDYAKTKTVNYSKQISAMFIALPNGKFDEYGDVDYKCSNKFTLGFTKLPLKMPSNKDLLHRLKLVHEAYDIVKNKSLDLFFNRWNGTKVFTFLTFSMIKSSLLRPGPSLILSNIPGCKHLKFFGCDVKEFVIFDENVLDSGFTLMLSTYENRLSFGFTIDKTIVPTLKESETICLNVIKHIQDLSTTI</sequence>
<evidence type="ECO:0000259" key="2">
    <source>
        <dbReference type="Pfam" id="PF06974"/>
    </source>
</evidence>
<dbReference type="InterPro" id="IPR009721">
    <property type="entry name" value="O-acyltransferase_WSD1_C"/>
</dbReference>
<dbReference type="RefSeq" id="XP_017777143.1">
    <property type="nucleotide sequence ID" value="XM_017921654.1"/>
</dbReference>
<gene>
    <name evidence="4" type="primary">LOC108563080</name>
</gene>
<dbReference type="Proteomes" id="UP000695000">
    <property type="component" value="Unplaced"/>
</dbReference>
<reference evidence="4" key="1">
    <citation type="submission" date="2025-08" db="UniProtKB">
        <authorList>
            <consortium name="RefSeq"/>
        </authorList>
    </citation>
    <scope>IDENTIFICATION</scope>
    <source>
        <tissue evidence="4">Whole Larva</tissue>
    </source>
</reference>
<proteinExistence type="predicted"/>
<organism evidence="3 4">
    <name type="scientific">Nicrophorus vespilloides</name>
    <name type="common">Boreal carrion beetle</name>
    <dbReference type="NCBI Taxonomy" id="110193"/>
    <lineage>
        <taxon>Eukaryota</taxon>
        <taxon>Metazoa</taxon>
        <taxon>Ecdysozoa</taxon>
        <taxon>Arthropoda</taxon>
        <taxon>Hexapoda</taxon>
        <taxon>Insecta</taxon>
        <taxon>Pterygota</taxon>
        <taxon>Neoptera</taxon>
        <taxon>Endopterygota</taxon>
        <taxon>Coleoptera</taxon>
        <taxon>Polyphaga</taxon>
        <taxon>Staphyliniformia</taxon>
        <taxon>Silphidae</taxon>
        <taxon>Nicrophorinae</taxon>
        <taxon>Nicrophorus</taxon>
    </lineage>
</organism>
<keyword evidence="3" id="KW-1185">Reference proteome</keyword>
<keyword evidence="1" id="KW-1133">Transmembrane helix</keyword>
<keyword evidence="1" id="KW-0472">Membrane</keyword>
<dbReference type="PANTHER" id="PTHR31650">
    <property type="entry name" value="O-ACYLTRANSFERASE (WSD1-LIKE) FAMILY PROTEIN"/>
    <property type="match status" value="1"/>
</dbReference>
<protein>
    <submittedName>
        <fullName evidence="4">Uncharacterized protein LOC108563080</fullName>
    </submittedName>
</protein>
<keyword evidence="1" id="KW-0812">Transmembrane</keyword>
<evidence type="ECO:0000313" key="4">
    <source>
        <dbReference type="RefSeq" id="XP_017777143.1"/>
    </source>
</evidence>
<feature type="domain" description="O-acyltransferase WSD1 C-terminal" evidence="2">
    <location>
        <begin position="356"/>
        <end position="485"/>
    </location>
</feature>
<evidence type="ECO:0000313" key="3">
    <source>
        <dbReference type="Proteomes" id="UP000695000"/>
    </source>
</evidence>
<dbReference type="Pfam" id="PF06974">
    <property type="entry name" value="WS_DGAT_C"/>
    <property type="match status" value="1"/>
</dbReference>